<comment type="caution">
    <text evidence="1">The sequence shown here is derived from an EMBL/GenBank/DDBJ whole genome shotgun (WGS) entry which is preliminary data.</text>
</comment>
<dbReference type="AlphaFoldDB" id="A0A7C9H9Z6"/>
<sequence>MILTTPDTGQSSLGLAIEMVEQQLADMKADLLSLQRRITSGDFDALKDGTKVTREIRQWLKLALETEIRLEERRKQHDGIVNQYAIDFEEARDQIGSRLARLRTAQGSAEVPEQPE</sequence>
<dbReference type="Proteomes" id="UP000483078">
    <property type="component" value="Unassembled WGS sequence"/>
</dbReference>
<evidence type="ECO:0000313" key="1">
    <source>
        <dbReference type="EMBL" id="MTJ03604.1"/>
    </source>
</evidence>
<organism evidence="1 2">
    <name type="scientific">Sediminimonas qiaohouensis</name>
    <dbReference type="NCBI Taxonomy" id="552061"/>
    <lineage>
        <taxon>Bacteria</taxon>
        <taxon>Pseudomonadati</taxon>
        <taxon>Pseudomonadota</taxon>
        <taxon>Alphaproteobacteria</taxon>
        <taxon>Rhodobacterales</taxon>
        <taxon>Roseobacteraceae</taxon>
        <taxon>Sediminimonas</taxon>
    </lineage>
</organism>
<evidence type="ECO:0000313" key="2">
    <source>
        <dbReference type="Proteomes" id="UP000483078"/>
    </source>
</evidence>
<accession>A0A7C9H9Z6</accession>
<proteinExistence type="predicted"/>
<name>A0A7C9H9Z6_9RHOB</name>
<reference evidence="1 2" key="1">
    <citation type="submission" date="2019-06" db="EMBL/GenBank/DDBJ databases">
        <title>Enrichment of Autotrophic Halophilic Microorganisms from Red Sea Brine Pool Using Microbial Electrosynthesis System.</title>
        <authorList>
            <person name="Alqahtani M.F."/>
            <person name="Bajracharya S."/>
            <person name="Katuri K.P."/>
            <person name="Ali M."/>
            <person name="Saikaly P.E."/>
        </authorList>
    </citation>
    <scope>NUCLEOTIDE SEQUENCE [LARGE SCALE GENOMIC DNA]</scope>
    <source>
        <strain evidence="1">MES6</strain>
    </source>
</reference>
<protein>
    <submittedName>
        <fullName evidence="1">Uncharacterized protein</fullName>
    </submittedName>
</protein>
<gene>
    <name evidence="1" type="ORF">FH759_02755</name>
</gene>
<dbReference type="EMBL" id="VENJ01000003">
    <property type="protein sequence ID" value="MTJ03604.1"/>
    <property type="molecule type" value="Genomic_DNA"/>
</dbReference>